<reference evidence="2" key="1">
    <citation type="journal article" date="2023" name="G3 (Bethesda)">
        <title>A reference genome for the long-term kleptoplast-retaining sea slug Elysia crispata morphotype clarki.</title>
        <authorList>
            <person name="Eastman K.E."/>
            <person name="Pendleton A.L."/>
            <person name="Shaikh M.A."/>
            <person name="Suttiyut T."/>
            <person name="Ogas R."/>
            <person name="Tomko P."/>
            <person name="Gavelis G."/>
            <person name="Widhalm J.R."/>
            <person name="Wisecaver J.H."/>
        </authorList>
    </citation>
    <scope>NUCLEOTIDE SEQUENCE</scope>
    <source>
        <strain evidence="2">ECLA1</strain>
    </source>
</reference>
<evidence type="ECO:0000313" key="3">
    <source>
        <dbReference type="Proteomes" id="UP001283361"/>
    </source>
</evidence>
<feature type="compositionally biased region" description="Polar residues" evidence="1">
    <location>
        <begin position="88"/>
        <end position="107"/>
    </location>
</feature>
<sequence length="130" mass="14630">MSTRQVVRVLPLSTDRGGTHSPQRKRKSLLPNVLNSVCGMSNTKLSSQSHIHSVQPDWDKTVSLSKYSSLGDQGDNLNSFHKYIGNSEHNSSTLGISSEDNLSTTNQHKNDHEYNNDFNKYEKYANGEKY</sequence>
<name>A0AAE0Y775_9GAST</name>
<comment type="caution">
    <text evidence="2">The sequence shown here is derived from an EMBL/GenBank/DDBJ whole genome shotgun (WGS) entry which is preliminary data.</text>
</comment>
<dbReference type="AlphaFoldDB" id="A0AAE0Y775"/>
<keyword evidence="3" id="KW-1185">Reference proteome</keyword>
<organism evidence="2 3">
    <name type="scientific">Elysia crispata</name>
    <name type="common">lettuce slug</name>
    <dbReference type="NCBI Taxonomy" id="231223"/>
    <lineage>
        <taxon>Eukaryota</taxon>
        <taxon>Metazoa</taxon>
        <taxon>Spiralia</taxon>
        <taxon>Lophotrochozoa</taxon>
        <taxon>Mollusca</taxon>
        <taxon>Gastropoda</taxon>
        <taxon>Heterobranchia</taxon>
        <taxon>Euthyneura</taxon>
        <taxon>Panpulmonata</taxon>
        <taxon>Sacoglossa</taxon>
        <taxon>Placobranchoidea</taxon>
        <taxon>Plakobranchidae</taxon>
        <taxon>Elysia</taxon>
    </lineage>
</organism>
<feature type="compositionally biased region" description="Basic and acidic residues" evidence="1">
    <location>
        <begin position="108"/>
        <end position="130"/>
    </location>
</feature>
<evidence type="ECO:0000313" key="2">
    <source>
        <dbReference type="EMBL" id="KAK3734805.1"/>
    </source>
</evidence>
<dbReference type="EMBL" id="JAWDGP010006835">
    <property type="protein sequence ID" value="KAK3734805.1"/>
    <property type="molecule type" value="Genomic_DNA"/>
</dbReference>
<feature type="region of interest" description="Disordered" evidence="1">
    <location>
        <begin position="88"/>
        <end position="130"/>
    </location>
</feature>
<feature type="region of interest" description="Disordered" evidence="1">
    <location>
        <begin position="1"/>
        <end position="27"/>
    </location>
</feature>
<gene>
    <name evidence="2" type="ORF">RRG08_063651</name>
</gene>
<accession>A0AAE0Y775</accession>
<dbReference type="Proteomes" id="UP001283361">
    <property type="component" value="Unassembled WGS sequence"/>
</dbReference>
<protein>
    <submittedName>
        <fullName evidence="2">Uncharacterized protein</fullName>
    </submittedName>
</protein>
<proteinExistence type="predicted"/>
<evidence type="ECO:0000256" key="1">
    <source>
        <dbReference type="SAM" id="MobiDB-lite"/>
    </source>
</evidence>